<evidence type="ECO:0000256" key="1">
    <source>
        <dbReference type="SAM" id="MobiDB-lite"/>
    </source>
</evidence>
<feature type="compositionally biased region" description="Basic and acidic residues" evidence="1">
    <location>
        <begin position="256"/>
        <end position="270"/>
    </location>
</feature>
<evidence type="ECO:0000313" key="3">
    <source>
        <dbReference type="Proteomes" id="UP000829685"/>
    </source>
</evidence>
<organism evidence="2 3">
    <name type="scientific">Neoarthrinium moseri</name>
    <dbReference type="NCBI Taxonomy" id="1658444"/>
    <lineage>
        <taxon>Eukaryota</taxon>
        <taxon>Fungi</taxon>
        <taxon>Dikarya</taxon>
        <taxon>Ascomycota</taxon>
        <taxon>Pezizomycotina</taxon>
        <taxon>Sordariomycetes</taxon>
        <taxon>Xylariomycetidae</taxon>
        <taxon>Amphisphaeriales</taxon>
        <taxon>Apiosporaceae</taxon>
        <taxon>Neoarthrinium</taxon>
    </lineage>
</organism>
<proteinExistence type="predicted"/>
<dbReference type="Proteomes" id="UP000829685">
    <property type="component" value="Unassembled WGS sequence"/>
</dbReference>
<protein>
    <submittedName>
        <fullName evidence="2">Uncharacterized protein</fullName>
    </submittedName>
</protein>
<feature type="compositionally biased region" description="Low complexity" evidence="1">
    <location>
        <begin position="133"/>
        <end position="143"/>
    </location>
</feature>
<name>A0A9Q0AS62_9PEZI</name>
<feature type="compositionally biased region" description="Basic and acidic residues" evidence="1">
    <location>
        <begin position="303"/>
        <end position="324"/>
    </location>
</feature>
<gene>
    <name evidence="2" type="ORF">JX265_003815</name>
</gene>
<feature type="compositionally biased region" description="Basic and acidic residues" evidence="1">
    <location>
        <begin position="358"/>
        <end position="380"/>
    </location>
</feature>
<dbReference type="EMBL" id="JAFIMR010000006">
    <property type="protein sequence ID" value="KAI1877807.1"/>
    <property type="molecule type" value="Genomic_DNA"/>
</dbReference>
<sequence length="380" mass="41484">MAAATSLPALLDSLTQSLDSAAEATPKLAGVEPQQDGVSLLDVKNELLLSYLQNLAFLILLKIRNAKTSDNNPVDSDLSSTVVEKLVELRLYLEKGVRPLEDKLRFQLDKILRTADDAERSAQMQQANGGPVAAHHGAGSDSGSDAESDDDDTAAAESMVKPRDPSSRQAGPGFKFLQGPEAIGMAAAAKDKTGAYRPPRFAATVMPTTERREPRDRRPMKSATMDEYISNELSAAPIAEPSVGTTIVAGGRKVKTAGERAEEDQRRNYEETNFVRLPKESKKDRAKRNKIEGRTAKMQFGGEDWRDLGEGADRIERLTKRRDGASGGTKALLEKSRKRGRDTADSARGSGFNSGTREIGDRFQKRLKVMEGGRRDRGKR</sequence>
<dbReference type="GO" id="GO:0032040">
    <property type="term" value="C:small-subunit processome"/>
    <property type="evidence" value="ECO:0007669"/>
    <property type="project" value="TreeGrafter"/>
</dbReference>
<keyword evidence="3" id="KW-1185">Reference proteome</keyword>
<dbReference type="AlphaFoldDB" id="A0A9Q0AS62"/>
<dbReference type="Pfam" id="PF04000">
    <property type="entry name" value="Sas10_Utp3"/>
    <property type="match status" value="1"/>
</dbReference>
<feature type="compositionally biased region" description="Basic and acidic residues" evidence="1">
    <location>
        <begin position="277"/>
        <end position="295"/>
    </location>
</feature>
<dbReference type="GO" id="GO:0000462">
    <property type="term" value="P:maturation of SSU-rRNA from tricistronic rRNA transcript (SSU-rRNA, 5.8S rRNA, LSU-rRNA)"/>
    <property type="evidence" value="ECO:0007669"/>
    <property type="project" value="TreeGrafter"/>
</dbReference>
<feature type="region of interest" description="Disordered" evidence="1">
    <location>
        <begin position="250"/>
        <end position="380"/>
    </location>
</feature>
<feature type="compositionally biased region" description="Acidic residues" evidence="1">
    <location>
        <begin position="144"/>
        <end position="154"/>
    </location>
</feature>
<dbReference type="InterPro" id="IPR007146">
    <property type="entry name" value="Sas10/Utp3/C1D"/>
</dbReference>
<comment type="caution">
    <text evidence="2">The sequence shown here is derived from an EMBL/GenBank/DDBJ whole genome shotgun (WGS) entry which is preliminary data.</text>
</comment>
<dbReference type="PANTHER" id="PTHR13237:SF9">
    <property type="entry name" value="NEUROGUIDIN"/>
    <property type="match status" value="1"/>
</dbReference>
<feature type="region of interest" description="Disordered" evidence="1">
    <location>
        <begin position="117"/>
        <end position="176"/>
    </location>
</feature>
<reference evidence="2" key="1">
    <citation type="submission" date="2021-03" db="EMBL/GenBank/DDBJ databases">
        <title>Revisited historic fungal species revealed as producer of novel bioactive compounds through whole genome sequencing and comparative genomics.</title>
        <authorList>
            <person name="Vignolle G.A."/>
            <person name="Hochenegger N."/>
            <person name="Mach R.L."/>
            <person name="Mach-Aigner A.R."/>
            <person name="Javad Rahimi M."/>
            <person name="Salim K.A."/>
            <person name="Chan C.M."/>
            <person name="Lim L.B.L."/>
            <person name="Cai F."/>
            <person name="Druzhinina I.S."/>
            <person name="U'Ren J.M."/>
            <person name="Derntl C."/>
        </authorList>
    </citation>
    <scope>NUCLEOTIDE SEQUENCE</scope>
    <source>
        <strain evidence="2">TUCIM 5799</strain>
    </source>
</reference>
<dbReference type="PANTHER" id="PTHR13237">
    <property type="entry name" value="SOMETHING ABOUT SILENCING PROTEIN 10-RELATED"/>
    <property type="match status" value="1"/>
</dbReference>
<accession>A0A9Q0AS62</accession>
<evidence type="ECO:0000313" key="2">
    <source>
        <dbReference type="EMBL" id="KAI1877807.1"/>
    </source>
</evidence>